<name>A0A840WHD2_9ACTN</name>
<accession>A0A840WHD2</accession>
<evidence type="ECO:0000313" key="3">
    <source>
        <dbReference type="Proteomes" id="UP000579647"/>
    </source>
</evidence>
<evidence type="ECO:0000256" key="1">
    <source>
        <dbReference type="SAM" id="MobiDB-lite"/>
    </source>
</evidence>
<proteinExistence type="predicted"/>
<comment type="caution">
    <text evidence="2">The sequence shown here is derived from an EMBL/GenBank/DDBJ whole genome shotgun (WGS) entry which is preliminary data.</text>
</comment>
<dbReference type="AlphaFoldDB" id="A0A840WHD2"/>
<evidence type="ECO:0000313" key="2">
    <source>
        <dbReference type="EMBL" id="MBB5490856.1"/>
    </source>
</evidence>
<feature type="region of interest" description="Disordered" evidence="1">
    <location>
        <begin position="17"/>
        <end position="38"/>
    </location>
</feature>
<reference evidence="2 3" key="1">
    <citation type="submission" date="2020-08" db="EMBL/GenBank/DDBJ databases">
        <title>Sequencing the genomes of 1000 actinobacteria strains.</title>
        <authorList>
            <person name="Klenk H.-P."/>
        </authorList>
    </citation>
    <scope>NUCLEOTIDE SEQUENCE [LARGE SCALE GENOMIC DNA]</scope>
    <source>
        <strain evidence="2 3">DSM 44598</strain>
    </source>
</reference>
<dbReference type="RefSeq" id="WP_184364480.1">
    <property type="nucleotide sequence ID" value="NZ_BAAAKM010000004.1"/>
</dbReference>
<sequence>MVGDLGEGIVFHTMRVSAGSEQTARERTGEQGFATAGAADPFKPHIVDVSNI</sequence>
<keyword evidence="3" id="KW-1185">Reference proteome</keyword>
<dbReference type="EMBL" id="JACHDO010000001">
    <property type="protein sequence ID" value="MBB5490856.1"/>
    <property type="molecule type" value="Genomic_DNA"/>
</dbReference>
<organism evidence="2 3">
    <name type="scientific">Nocardiopsis metallicus</name>
    <dbReference type="NCBI Taxonomy" id="179819"/>
    <lineage>
        <taxon>Bacteria</taxon>
        <taxon>Bacillati</taxon>
        <taxon>Actinomycetota</taxon>
        <taxon>Actinomycetes</taxon>
        <taxon>Streptosporangiales</taxon>
        <taxon>Nocardiopsidaceae</taxon>
        <taxon>Nocardiopsis</taxon>
    </lineage>
</organism>
<gene>
    <name evidence="2" type="ORF">HNR07_001993</name>
</gene>
<dbReference type="Proteomes" id="UP000579647">
    <property type="component" value="Unassembled WGS sequence"/>
</dbReference>
<protein>
    <submittedName>
        <fullName evidence="2">Uncharacterized protein</fullName>
    </submittedName>
</protein>